<gene>
    <name evidence="1" type="ORF">NDU88_005044</name>
</gene>
<proteinExistence type="predicted"/>
<accession>A0AAV7VHY0</accession>
<dbReference type="Proteomes" id="UP001066276">
    <property type="component" value="Chromosome 2_1"/>
</dbReference>
<reference evidence="1" key="1">
    <citation type="journal article" date="2022" name="bioRxiv">
        <title>Sequencing and chromosome-scale assembly of the giantPleurodeles waltlgenome.</title>
        <authorList>
            <person name="Brown T."/>
            <person name="Elewa A."/>
            <person name="Iarovenko S."/>
            <person name="Subramanian E."/>
            <person name="Araus A.J."/>
            <person name="Petzold A."/>
            <person name="Susuki M."/>
            <person name="Suzuki K.-i.T."/>
            <person name="Hayashi T."/>
            <person name="Toyoda A."/>
            <person name="Oliveira C."/>
            <person name="Osipova E."/>
            <person name="Leigh N.D."/>
            <person name="Simon A."/>
            <person name="Yun M.H."/>
        </authorList>
    </citation>
    <scope>NUCLEOTIDE SEQUENCE</scope>
    <source>
        <strain evidence="1">20211129_DDA</strain>
        <tissue evidence="1">Liver</tissue>
    </source>
</reference>
<evidence type="ECO:0000313" key="1">
    <source>
        <dbReference type="EMBL" id="KAJ1201230.1"/>
    </source>
</evidence>
<organism evidence="1 2">
    <name type="scientific">Pleurodeles waltl</name>
    <name type="common">Iberian ribbed newt</name>
    <dbReference type="NCBI Taxonomy" id="8319"/>
    <lineage>
        <taxon>Eukaryota</taxon>
        <taxon>Metazoa</taxon>
        <taxon>Chordata</taxon>
        <taxon>Craniata</taxon>
        <taxon>Vertebrata</taxon>
        <taxon>Euteleostomi</taxon>
        <taxon>Amphibia</taxon>
        <taxon>Batrachia</taxon>
        <taxon>Caudata</taxon>
        <taxon>Salamandroidea</taxon>
        <taxon>Salamandridae</taxon>
        <taxon>Pleurodelinae</taxon>
        <taxon>Pleurodeles</taxon>
    </lineage>
</organism>
<sequence>MKIDSKIDAQTLRLDAMQEDQGKQGQRISVEETWISDAEDSLNPVDTIKKQMLEELDRVKQKNVELEARSTHSRSTSDNLQTLFPVLHQLNPEIRVAALFVNATKEFYYIEWPVYATSPIQDGAGQGDN</sequence>
<protein>
    <submittedName>
        <fullName evidence="1">Uncharacterized protein</fullName>
    </submittedName>
</protein>
<dbReference type="EMBL" id="JANPWB010000003">
    <property type="protein sequence ID" value="KAJ1201230.1"/>
    <property type="molecule type" value="Genomic_DNA"/>
</dbReference>
<keyword evidence="2" id="KW-1185">Reference proteome</keyword>
<evidence type="ECO:0000313" key="2">
    <source>
        <dbReference type="Proteomes" id="UP001066276"/>
    </source>
</evidence>
<dbReference type="AlphaFoldDB" id="A0AAV7VHY0"/>
<comment type="caution">
    <text evidence="1">The sequence shown here is derived from an EMBL/GenBank/DDBJ whole genome shotgun (WGS) entry which is preliminary data.</text>
</comment>
<name>A0AAV7VHY0_PLEWA</name>